<reference evidence="1 2" key="1">
    <citation type="submission" date="2015-07" db="EMBL/GenBank/DDBJ databases">
        <title>Emmonsia species relationships and genome sequence.</title>
        <authorList>
            <person name="Cuomo C.A."/>
            <person name="Schwartz I.S."/>
            <person name="Kenyon C."/>
            <person name="de Hoog G.S."/>
            <person name="Govender N.P."/>
            <person name="Botha A."/>
            <person name="Moreno L."/>
            <person name="de Vries M."/>
            <person name="Munoz J.F."/>
            <person name="Stielow J.B."/>
        </authorList>
    </citation>
    <scope>NUCLEOTIDE SEQUENCE [LARGE SCALE GENOMIC DNA]</scope>
    <source>
        <strain evidence="1 2">CBS 136260</strain>
    </source>
</reference>
<comment type="caution">
    <text evidence="1">The sequence shown here is derived from an EMBL/GenBank/DDBJ whole genome shotgun (WGS) entry which is preliminary data.</text>
</comment>
<evidence type="ECO:0000313" key="1">
    <source>
        <dbReference type="EMBL" id="OAX77852.1"/>
    </source>
</evidence>
<dbReference type="EMBL" id="LGUA01001986">
    <property type="protein sequence ID" value="OAX77852.1"/>
    <property type="molecule type" value="Genomic_DNA"/>
</dbReference>
<organism evidence="1 2">
    <name type="scientific">Emergomyces africanus</name>
    <dbReference type="NCBI Taxonomy" id="1955775"/>
    <lineage>
        <taxon>Eukaryota</taxon>
        <taxon>Fungi</taxon>
        <taxon>Dikarya</taxon>
        <taxon>Ascomycota</taxon>
        <taxon>Pezizomycotina</taxon>
        <taxon>Eurotiomycetes</taxon>
        <taxon>Eurotiomycetidae</taxon>
        <taxon>Onygenales</taxon>
        <taxon>Ajellomycetaceae</taxon>
        <taxon>Emergomyces</taxon>
    </lineage>
</organism>
<name>A0A1B7NM43_9EURO</name>
<keyword evidence="2" id="KW-1185">Reference proteome</keyword>
<dbReference type="Proteomes" id="UP000091918">
    <property type="component" value="Unassembled WGS sequence"/>
</dbReference>
<evidence type="ECO:0000313" key="2">
    <source>
        <dbReference type="Proteomes" id="UP000091918"/>
    </source>
</evidence>
<gene>
    <name evidence="1" type="ORF">ACJ72_07844</name>
</gene>
<sequence length="170" mass="18764">MSNTPPSWSQKLREHYERVRSASGVHLPLISGLPRLTANLMHSQTADPMHNVIPTPDNMACGKTAFNPGAAAAFILGFAESNHLLRNHPQVDCPSLYLVQATQEVCLFKPTLLTHWNIAHDGVAKYDNLSKDLHYFNALMETSDLCFTTPAASSDTRISTSAINHRKILT</sequence>
<protein>
    <submittedName>
        <fullName evidence="1">Uncharacterized protein</fullName>
    </submittedName>
</protein>
<proteinExistence type="predicted"/>
<dbReference type="AlphaFoldDB" id="A0A1B7NM43"/>
<accession>A0A1B7NM43</accession>